<sequence>MLTKYLVGKPTRLWDEYLPQALFATRIQVEHARAKANELLLNHAIQSKRLRDSVVKESSLTVGTWVLVRNKGSEKFQPRWFEPYKILKSHSLGTYALEKPGGRVLRNLINGSRLIEANTEDPEGLWSSAALSSALKKKGITIEKSQEIREIIDAYESDDITYSDLSTIIKQEWEEMEASGIRHASVSDETIAGRTILHRRQREQAKRGRGGPRGGRLTRGSGRRKQNSDRNSTVYVSSSAGDSEDGISEVSMDALNQAYVNSGNAQRSGEVSFDELFAVVI</sequence>
<evidence type="ECO:0000313" key="2">
    <source>
        <dbReference type="EMBL" id="OAX78509.1"/>
    </source>
</evidence>
<dbReference type="AlphaFoldDB" id="A0A1B7NNY7"/>
<evidence type="ECO:0000313" key="3">
    <source>
        <dbReference type="Proteomes" id="UP000091918"/>
    </source>
</evidence>
<evidence type="ECO:0000256" key="1">
    <source>
        <dbReference type="SAM" id="MobiDB-lite"/>
    </source>
</evidence>
<dbReference type="EMBL" id="LGUA01001474">
    <property type="protein sequence ID" value="OAX78509.1"/>
    <property type="molecule type" value="Genomic_DNA"/>
</dbReference>
<dbReference type="OrthoDB" id="4206249at2759"/>
<keyword evidence="3" id="KW-1185">Reference proteome</keyword>
<feature type="compositionally biased region" description="Polar residues" evidence="1">
    <location>
        <begin position="229"/>
        <end position="241"/>
    </location>
</feature>
<gene>
    <name evidence="2" type="ORF">ACJ72_07183</name>
</gene>
<comment type="caution">
    <text evidence="2">The sequence shown here is derived from an EMBL/GenBank/DDBJ whole genome shotgun (WGS) entry which is preliminary data.</text>
</comment>
<accession>A0A1B7NNY7</accession>
<feature type="region of interest" description="Disordered" evidence="1">
    <location>
        <begin position="199"/>
        <end position="245"/>
    </location>
</feature>
<dbReference type="Proteomes" id="UP000091918">
    <property type="component" value="Unassembled WGS sequence"/>
</dbReference>
<organism evidence="2 3">
    <name type="scientific">Emergomyces africanus</name>
    <dbReference type="NCBI Taxonomy" id="1955775"/>
    <lineage>
        <taxon>Eukaryota</taxon>
        <taxon>Fungi</taxon>
        <taxon>Dikarya</taxon>
        <taxon>Ascomycota</taxon>
        <taxon>Pezizomycotina</taxon>
        <taxon>Eurotiomycetes</taxon>
        <taxon>Eurotiomycetidae</taxon>
        <taxon>Onygenales</taxon>
        <taxon>Ajellomycetaceae</taxon>
        <taxon>Emergomyces</taxon>
    </lineage>
</organism>
<protein>
    <submittedName>
        <fullName evidence="2">Uncharacterized protein</fullName>
    </submittedName>
</protein>
<name>A0A1B7NNY7_9EURO</name>
<reference evidence="2 3" key="1">
    <citation type="submission" date="2015-07" db="EMBL/GenBank/DDBJ databases">
        <title>Emmonsia species relationships and genome sequence.</title>
        <authorList>
            <person name="Cuomo C.A."/>
            <person name="Schwartz I.S."/>
            <person name="Kenyon C."/>
            <person name="de Hoog G.S."/>
            <person name="Govender N.P."/>
            <person name="Botha A."/>
            <person name="Moreno L."/>
            <person name="de Vries M."/>
            <person name="Munoz J.F."/>
            <person name="Stielow J.B."/>
        </authorList>
    </citation>
    <scope>NUCLEOTIDE SEQUENCE [LARGE SCALE GENOMIC DNA]</scope>
    <source>
        <strain evidence="2 3">CBS 136260</strain>
    </source>
</reference>
<proteinExistence type="predicted"/>